<dbReference type="Gene3D" id="3.40.50.300">
    <property type="entry name" value="P-loop containing nucleotide triphosphate hydrolases"/>
    <property type="match status" value="1"/>
</dbReference>
<dbReference type="EMBL" id="CP032338">
    <property type="protein sequence ID" value="QCO07518.1"/>
    <property type="molecule type" value="Genomic_DNA"/>
</dbReference>
<protein>
    <recommendedName>
        <fullName evidence="3">CobQ/CobB/MinD/ParA nucleotide binding domain-containing protein</fullName>
    </recommendedName>
</protein>
<dbReference type="AlphaFoldDB" id="A0A4D8QB26"/>
<sequence length="207" mass="22414">MTHTVVWAGDKGGSGKTTGSHAICHGLGMHGIRAIHVTTDPRRLVLPAENRRYATLDGRDVRQLAAVIDKLADRTDCVLVIDGGGGRPEVDAVLAKAADLTLIPFLHSGEDLRVAMADLERLPHAYGLPNRWPTQAWARAAAERELDQQLGPFKHRLLSPLPEINGLVTLVSEDGPAARINGPCKAFALRILDRMGLNLFSFREPAA</sequence>
<dbReference type="Proteomes" id="UP000298596">
    <property type="component" value="Plasmid p8"/>
</dbReference>
<accession>A0A4D8QB26</accession>
<dbReference type="SUPFAM" id="SSF52540">
    <property type="entry name" value="P-loop containing nucleoside triphosphate hydrolases"/>
    <property type="match status" value="1"/>
</dbReference>
<proteinExistence type="predicted"/>
<name>A0A4D8QB26_AZOBR</name>
<evidence type="ECO:0008006" key="3">
    <source>
        <dbReference type="Google" id="ProtNLM"/>
    </source>
</evidence>
<reference evidence="1 2" key="1">
    <citation type="submission" date="2018-09" db="EMBL/GenBank/DDBJ databases">
        <title>Whole genome based analysis of evolution and adaptive divergence in Indian and Brazilian strains of Azospirillum brasilense.</title>
        <authorList>
            <person name="Singh C."/>
            <person name="Tripathi A.K."/>
        </authorList>
    </citation>
    <scope>NUCLEOTIDE SEQUENCE [LARGE SCALE GENOMIC DNA]</scope>
    <source>
        <strain evidence="1 2">MTCC4036</strain>
        <plasmid evidence="1 2">p8</plasmid>
    </source>
</reference>
<dbReference type="InterPro" id="IPR027417">
    <property type="entry name" value="P-loop_NTPase"/>
</dbReference>
<evidence type="ECO:0000313" key="1">
    <source>
        <dbReference type="EMBL" id="QCO07518.1"/>
    </source>
</evidence>
<gene>
    <name evidence="1" type="ORF">D3867_37170</name>
</gene>
<keyword evidence="1" id="KW-0614">Plasmid</keyword>
<organism evidence="1 2">
    <name type="scientific">Azospirillum brasilense</name>
    <dbReference type="NCBI Taxonomy" id="192"/>
    <lineage>
        <taxon>Bacteria</taxon>
        <taxon>Pseudomonadati</taxon>
        <taxon>Pseudomonadota</taxon>
        <taxon>Alphaproteobacteria</taxon>
        <taxon>Rhodospirillales</taxon>
        <taxon>Azospirillaceae</taxon>
        <taxon>Azospirillum</taxon>
    </lineage>
</organism>
<evidence type="ECO:0000313" key="2">
    <source>
        <dbReference type="Proteomes" id="UP000298596"/>
    </source>
</evidence>
<geneLocation type="plasmid" evidence="1 2">
    <name>p8</name>
</geneLocation>